<name>A0A380XSH8_CYTFI</name>
<gene>
    <name evidence="2" type="ORF">KIS1582_1032</name>
</gene>
<dbReference type="Gene3D" id="1.20.5.740">
    <property type="entry name" value="Single helix bin"/>
    <property type="match status" value="1"/>
</dbReference>
<dbReference type="Pfam" id="PF14185">
    <property type="entry name" value="SpoIISB_antitox"/>
    <property type="match status" value="1"/>
</dbReference>
<evidence type="ECO:0000256" key="1">
    <source>
        <dbReference type="SAM" id="MobiDB-lite"/>
    </source>
</evidence>
<accession>A0A380XSH8</accession>
<dbReference type="InterPro" id="IPR025897">
    <property type="entry name" value="Antitoxin_SpoIISB"/>
</dbReference>
<dbReference type="RefSeq" id="WP_035329945.1">
    <property type="nucleotide sequence ID" value="NZ_JABVDD010000060.1"/>
</dbReference>
<protein>
    <submittedName>
        <fullName evidence="2">Uncharacterized protein</fullName>
    </submittedName>
</protein>
<organism evidence="2 3">
    <name type="scientific">Cytobacillus firmus</name>
    <name type="common">Bacillus firmus</name>
    <dbReference type="NCBI Taxonomy" id="1399"/>
    <lineage>
        <taxon>Bacteria</taxon>
        <taxon>Bacillati</taxon>
        <taxon>Bacillota</taxon>
        <taxon>Bacilli</taxon>
        <taxon>Bacillales</taxon>
        <taxon>Bacillaceae</taxon>
        <taxon>Cytobacillus</taxon>
    </lineage>
</organism>
<sequence length="59" mass="6786">MKEPADKKKNLPQINSSSTMKTLKKKSRISLPGFEVSPHTERILKENKRLISVYTKTKT</sequence>
<evidence type="ECO:0000313" key="3">
    <source>
        <dbReference type="Proteomes" id="UP000465778"/>
    </source>
</evidence>
<dbReference type="OrthoDB" id="2936381at2"/>
<dbReference type="EMBL" id="VDEM01000006">
    <property type="protein sequence ID" value="KAF0825245.1"/>
    <property type="molecule type" value="Genomic_DNA"/>
</dbReference>
<evidence type="ECO:0000313" key="2">
    <source>
        <dbReference type="EMBL" id="KAF0825245.1"/>
    </source>
</evidence>
<dbReference type="Proteomes" id="UP000465778">
    <property type="component" value="Unassembled WGS sequence"/>
</dbReference>
<feature type="region of interest" description="Disordered" evidence="1">
    <location>
        <begin position="1"/>
        <end position="27"/>
    </location>
</feature>
<comment type="caution">
    <text evidence="2">The sequence shown here is derived from an EMBL/GenBank/DDBJ whole genome shotgun (WGS) entry which is preliminary data.</text>
</comment>
<reference evidence="2 3" key="1">
    <citation type="journal article" date="2020" name="G3 (Bethesda)">
        <title>Whole Genome Sequencing and Comparative Genomics of Two Nematicidal Bacillus Strains Reveals a Wide Range of Possible Virulence Factors.</title>
        <authorList>
            <person name="Susic N."/>
            <person name="Janezic S."/>
            <person name="Rupnik M."/>
            <person name="Geric Stare B."/>
        </authorList>
    </citation>
    <scope>NUCLEOTIDE SEQUENCE [LARGE SCALE GENOMIC DNA]</scope>
    <source>
        <strain evidence="2 3">I-1582</strain>
    </source>
</reference>
<dbReference type="AlphaFoldDB" id="A0A380XSH8"/>
<proteinExistence type="predicted"/>
<dbReference type="GeneID" id="67524213"/>